<organism evidence="1 2">
    <name type="scientific">Sphingomonas morindae</name>
    <dbReference type="NCBI Taxonomy" id="1541170"/>
    <lineage>
        <taxon>Bacteria</taxon>
        <taxon>Pseudomonadati</taxon>
        <taxon>Pseudomonadota</taxon>
        <taxon>Alphaproteobacteria</taxon>
        <taxon>Sphingomonadales</taxon>
        <taxon>Sphingomonadaceae</taxon>
        <taxon>Sphingomonas</taxon>
    </lineage>
</organism>
<accession>A0ABY4X535</accession>
<keyword evidence="2" id="KW-1185">Reference proteome</keyword>
<proteinExistence type="predicted"/>
<reference evidence="1" key="1">
    <citation type="journal article" date="2022" name="Toxins">
        <title>Genomic Analysis of Sphingopyxis sp. USTB-05 for Biodegrading Cyanobacterial Hepatotoxins.</title>
        <authorList>
            <person name="Liu C."/>
            <person name="Xu Q."/>
            <person name="Zhao Z."/>
            <person name="Zhang H."/>
            <person name="Liu X."/>
            <person name="Yin C."/>
            <person name="Liu Y."/>
            <person name="Yan H."/>
        </authorList>
    </citation>
    <scope>NUCLEOTIDE SEQUENCE</scope>
    <source>
        <strain evidence="1">NBD5</strain>
    </source>
</reference>
<sequence length="140" mass="15878">MVAELIELMHSLTLVIREETEVIEAHGRSAELRELVRVKHRLIGIVESELARRDREAPGWAQALDEADRARFLPAVEALCEASDANATLLRRRLELTGELIQAMTNEARRLSNRNRFIYGADGDMAPPTEMPPISFNNRF</sequence>
<keyword evidence="1" id="KW-0969">Cilium</keyword>
<keyword evidence="1" id="KW-0282">Flagellum</keyword>
<dbReference type="RefSeq" id="WP_252165818.1">
    <property type="nucleotide sequence ID" value="NZ_CP084930.1"/>
</dbReference>
<keyword evidence="1" id="KW-0966">Cell projection</keyword>
<evidence type="ECO:0000313" key="2">
    <source>
        <dbReference type="Proteomes" id="UP001056937"/>
    </source>
</evidence>
<protein>
    <submittedName>
        <fullName evidence="1">Flagellar biosynthesis protein FlgN</fullName>
    </submittedName>
</protein>
<gene>
    <name evidence="1" type="ORF">LHA26_11895</name>
</gene>
<dbReference type="EMBL" id="CP084930">
    <property type="protein sequence ID" value="USI72009.1"/>
    <property type="molecule type" value="Genomic_DNA"/>
</dbReference>
<evidence type="ECO:0000313" key="1">
    <source>
        <dbReference type="EMBL" id="USI72009.1"/>
    </source>
</evidence>
<dbReference type="Proteomes" id="UP001056937">
    <property type="component" value="Chromosome 1"/>
</dbReference>
<name>A0ABY4X535_9SPHN</name>